<dbReference type="InterPro" id="IPR024983">
    <property type="entry name" value="CHAT_dom"/>
</dbReference>
<feature type="region of interest" description="Disordered" evidence="1">
    <location>
        <begin position="32"/>
        <end position="210"/>
    </location>
</feature>
<evidence type="ECO:0000259" key="2">
    <source>
        <dbReference type="Pfam" id="PF12770"/>
    </source>
</evidence>
<organism evidence="3">
    <name type="scientific">Planktothricoides raciborskii GIHE-MW2</name>
    <dbReference type="NCBI Taxonomy" id="2792601"/>
    <lineage>
        <taxon>Bacteria</taxon>
        <taxon>Bacillati</taxon>
        <taxon>Cyanobacteriota</taxon>
        <taxon>Cyanophyceae</taxon>
        <taxon>Oscillatoriophycideae</taxon>
        <taxon>Oscillatoriales</taxon>
        <taxon>Oscillatoriaceae</taxon>
        <taxon>Planktothricoides</taxon>
    </lineage>
</organism>
<evidence type="ECO:0000313" key="3">
    <source>
        <dbReference type="EMBL" id="XCM35014.1"/>
    </source>
</evidence>
<proteinExistence type="predicted"/>
<gene>
    <name evidence="3" type="ORF">ABWT76_003665</name>
</gene>
<feature type="compositionally biased region" description="Pro residues" evidence="1">
    <location>
        <begin position="73"/>
        <end position="152"/>
    </location>
</feature>
<dbReference type="Pfam" id="PF12770">
    <property type="entry name" value="CHAT"/>
    <property type="match status" value="1"/>
</dbReference>
<evidence type="ECO:0000256" key="1">
    <source>
        <dbReference type="SAM" id="MobiDB-lite"/>
    </source>
</evidence>
<dbReference type="RefSeq" id="WP_354634750.1">
    <property type="nucleotide sequence ID" value="NZ_CP159837.1"/>
</dbReference>
<sequence>MNQRFFQKFQILFAIAWVLIVAKPGITQSGNQSGITGPNTDAIVPVAPPPSDNQPVLPSSLPGSEDSSQPAPTEQPQPGQPQPGQPAPTEQPQPGQPQPGQPAPTEQPQPGQPAPTEQPQPGQPQPGQPQPGQPQPGQPQPGQPQPGQPGQPPLGDRNIPLEPLQVHGFQSPPSPPTSGPPTPNQIGNRPGEKPPQEKPGPEMPRGEQQVDRPAYEAQLQQVDVDVAVQLIEEYQAVEFSDYLGLELFGKAPSFDEISATLYDLWQVTGQKSAFIYVSASESQLDLFTVVPSPDGRIENTAQLLASTRQIPGVIVAQTQGPVQHIQLPEVKGQELRETIQQFRNEITDPRYRRSQKYLENAQKLYQTLIAPIEPQLQAEGIDILVLSMDSGLRSLPIAALHDGKQFLIEKYGVALVPSFGLTDVSYADVRNTPILAMGASEFTDLNPLPAVPIELNNILRESWQGELFLNQEFTVDEFKTVNQTEQFGIIHLATHGEFKAGDLNESYIQFYDRKMNLGELKTIANELGWSQVENTPIELLVLSACKTAVGSPEAELGFAGLAVQAGVKSALASLWYVSDAGTLGLMSDFYQELSENPIKSQALRAAQIAMIKGKTRIENGQLRLSNGEMLPLSEELAELRNLNLSHPYFWSAFMMIGNWN</sequence>
<feature type="compositionally biased region" description="Basic and acidic residues" evidence="1">
    <location>
        <begin position="190"/>
        <end position="210"/>
    </location>
</feature>
<reference evidence="3" key="1">
    <citation type="submission" date="2024-07" db="EMBL/GenBank/DDBJ databases">
        <authorList>
            <person name="Kim Y.J."/>
            <person name="Jeong J.Y."/>
        </authorList>
    </citation>
    <scope>NUCLEOTIDE SEQUENCE</scope>
    <source>
        <strain evidence="3">GIHE-MW2</strain>
    </source>
</reference>
<dbReference type="PANTHER" id="PTHR10098:SF112">
    <property type="entry name" value="SLR0380 PROTEIN"/>
    <property type="match status" value="1"/>
</dbReference>
<name>A0AAU8J7B9_9CYAN</name>
<feature type="compositionally biased region" description="Pro residues" evidence="1">
    <location>
        <begin position="172"/>
        <end position="183"/>
    </location>
</feature>
<dbReference type="PANTHER" id="PTHR10098">
    <property type="entry name" value="RAPSYN-RELATED"/>
    <property type="match status" value="1"/>
</dbReference>
<protein>
    <submittedName>
        <fullName evidence="3">CHAT domain-containing protein</fullName>
    </submittedName>
</protein>
<accession>A0AAU8J7B9</accession>
<feature type="compositionally biased region" description="Polar residues" evidence="1">
    <location>
        <begin position="53"/>
        <end position="68"/>
    </location>
</feature>
<dbReference type="AlphaFoldDB" id="A0AAU8J7B9"/>
<dbReference type="EMBL" id="CP159837">
    <property type="protein sequence ID" value="XCM35014.1"/>
    <property type="molecule type" value="Genomic_DNA"/>
</dbReference>
<feature type="domain" description="CHAT" evidence="2">
    <location>
        <begin position="360"/>
        <end position="658"/>
    </location>
</feature>